<protein>
    <submittedName>
        <fullName evidence="6">TetR/AcrR family transcriptional regulator</fullName>
    </submittedName>
</protein>
<dbReference type="PRINTS" id="PR00455">
    <property type="entry name" value="HTHTETR"/>
</dbReference>
<evidence type="ECO:0000313" key="7">
    <source>
        <dbReference type="Proteomes" id="UP001500979"/>
    </source>
</evidence>
<keyword evidence="2 4" id="KW-0238">DNA-binding</keyword>
<dbReference type="InterPro" id="IPR011075">
    <property type="entry name" value="TetR_C"/>
</dbReference>
<evidence type="ECO:0000256" key="1">
    <source>
        <dbReference type="ARBA" id="ARBA00023015"/>
    </source>
</evidence>
<evidence type="ECO:0000313" key="6">
    <source>
        <dbReference type="EMBL" id="GAA2785639.1"/>
    </source>
</evidence>
<organism evidence="6 7">
    <name type="scientific">Saccharopolyspora taberi</name>
    <dbReference type="NCBI Taxonomy" id="60895"/>
    <lineage>
        <taxon>Bacteria</taxon>
        <taxon>Bacillati</taxon>
        <taxon>Actinomycetota</taxon>
        <taxon>Actinomycetes</taxon>
        <taxon>Pseudonocardiales</taxon>
        <taxon>Pseudonocardiaceae</taxon>
        <taxon>Saccharopolyspora</taxon>
    </lineage>
</organism>
<dbReference type="InterPro" id="IPR001647">
    <property type="entry name" value="HTH_TetR"/>
</dbReference>
<comment type="caution">
    <text evidence="6">The sequence shown here is derived from an EMBL/GenBank/DDBJ whole genome shotgun (WGS) entry which is preliminary data.</text>
</comment>
<evidence type="ECO:0000259" key="5">
    <source>
        <dbReference type="PROSITE" id="PS50977"/>
    </source>
</evidence>
<gene>
    <name evidence="6" type="ORF">GCM10010470_19780</name>
</gene>
<dbReference type="Proteomes" id="UP001500979">
    <property type="component" value="Unassembled WGS sequence"/>
</dbReference>
<evidence type="ECO:0000256" key="3">
    <source>
        <dbReference type="ARBA" id="ARBA00023163"/>
    </source>
</evidence>
<dbReference type="PANTHER" id="PTHR47506:SF1">
    <property type="entry name" value="HTH-TYPE TRANSCRIPTIONAL REGULATOR YJDC"/>
    <property type="match status" value="1"/>
</dbReference>
<feature type="DNA-binding region" description="H-T-H motif" evidence="4">
    <location>
        <begin position="32"/>
        <end position="51"/>
    </location>
</feature>
<reference evidence="6 7" key="1">
    <citation type="journal article" date="2019" name="Int. J. Syst. Evol. Microbiol.">
        <title>The Global Catalogue of Microorganisms (GCM) 10K type strain sequencing project: providing services to taxonomists for standard genome sequencing and annotation.</title>
        <authorList>
            <consortium name="The Broad Institute Genomics Platform"/>
            <consortium name="The Broad Institute Genome Sequencing Center for Infectious Disease"/>
            <person name="Wu L."/>
            <person name="Ma J."/>
        </authorList>
    </citation>
    <scope>NUCLEOTIDE SEQUENCE [LARGE SCALE GENOMIC DNA]</scope>
    <source>
        <strain evidence="6 7">JCM 9383</strain>
    </source>
</reference>
<dbReference type="Pfam" id="PF00440">
    <property type="entry name" value="TetR_N"/>
    <property type="match status" value="1"/>
</dbReference>
<dbReference type="InterPro" id="IPR036271">
    <property type="entry name" value="Tet_transcr_reg_TetR-rel_C_sf"/>
</dbReference>
<evidence type="ECO:0000256" key="2">
    <source>
        <dbReference type="ARBA" id="ARBA00023125"/>
    </source>
</evidence>
<name>A0ABN3VBZ2_9PSEU</name>
<evidence type="ECO:0000256" key="4">
    <source>
        <dbReference type="PROSITE-ProRule" id="PRU00335"/>
    </source>
</evidence>
<keyword evidence="1" id="KW-0805">Transcription regulation</keyword>
<dbReference type="EMBL" id="BAAAUX010000011">
    <property type="protein sequence ID" value="GAA2785639.1"/>
    <property type="molecule type" value="Genomic_DNA"/>
</dbReference>
<keyword evidence="3" id="KW-0804">Transcription</keyword>
<sequence>MADEGRTRSPAGDRVWRTACELFSREGIRSVGVAEIAETSGVGKPSLYRNFGSKDDLAVAYVRAQAVEGLESFDVARKAFPGDPMAQLRHVIARVATEMGTPGYRGCVIANTAIEFPDRAHPVRVAVDELKAEYLRRLTELVSQLPVRDPGELAYALQMLMEGASATAQFFTTERSRAALTETTDRLIDSYLSAEG</sequence>
<accession>A0ABN3VBZ2</accession>
<dbReference type="PANTHER" id="PTHR47506">
    <property type="entry name" value="TRANSCRIPTIONAL REGULATORY PROTEIN"/>
    <property type="match status" value="1"/>
</dbReference>
<dbReference type="SUPFAM" id="SSF46689">
    <property type="entry name" value="Homeodomain-like"/>
    <property type="match status" value="1"/>
</dbReference>
<dbReference type="SUPFAM" id="SSF48498">
    <property type="entry name" value="Tetracyclin repressor-like, C-terminal domain"/>
    <property type="match status" value="1"/>
</dbReference>
<dbReference type="RefSeq" id="WP_344679231.1">
    <property type="nucleotide sequence ID" value="NZ_BAAAUX010000011.1"/>
</dbReference>
<dbReference type="Gene3D" id="1.10.357.10">
    <property type="entry name" value="Tetracycline Repressor, domain 2"/>
    <property type="match status" value="1"/>
</dbReference>
<proteinExistence type="predicted"/>
<dbReference type="InterPro" id="IPR009057">
    <property type="entry name" value="Homeodomain-like_sf"/>
</dbReference>
<dbReference type="PROSITE" id="PS50977">
    <property type="entry name" value="HTH_TETR_2"/>
    <property type="match status" value="1"/>
</dbReference>
<feature type="domain" description="HTH tetR-type" evidence="5">
    <location>
        <begin position="9"/>
        <end position="69"/>
    </location>
</feature>
<dbReference type="Pfam" id="PF16925">
    <property type="entry name" value="TetR_C_13"/>
    <property type="match status" value="1"/>
</dbReference>
<keyword evidence="7" id="KW-1185">Reference proteome</keyword>